<dbReference type="PaxDb" id="73239-Q7RH64"/>
<dbReference type="Proteomes" id="UP000008553">
    <property type="component" value="Unassembled WGS sequence"/>
</dbReference>
<comment type="caution">
    <text evidence="1">The sequence shown here is derived from an EMBL/GenBank/DDBJ whole genome shotgun (WGS) entry which is preliminary data.</text>
</comment>
<keyword evidence="2" id="KW-1185">Reference proteome</keyword>
<evidence type="ECO:0000313" key="1">
    <source>
        <dbReference type="EMBL" id="EAA15944.1"/>
    </source>
</evidence>
<reference evidence="1 2" key="1">
    <citation type="journal article" date="2002" name="Nature">
        <title>Genome sequence and comparative analysis of the model rodent malaria parasite Plasmodium yoelii yoelii.</title>
        <authorList>
            <person name="Carlton J.M."/>
            <person name="Angiuoli S.V."/>
            <person name="Suh B.B."/>
            <person name="Kooij T.W."/>
            <person name="Pertea M."/>
            <person name="Silva J.C."/>
            <person name="Ermolaeva M.D."/>
            <person name="Allen J.E."/>
            <person name="Selengut J.D."/>
            <person name="Koo H.L."/>
            <person name="Peterson J.D."/>
            <person name="Pop M."/>
            <person name="Kosack D.S."/>
            <person name="Shumway M.F."/>
            <person name="Bidwell S.L."/>
            <person name="Shallom S.J."/>
            <person name="van Aken S.E."/>
            <person name="Riedmuller S.B."/>
            <person name="Feldblyum T.V."/>
            <person name="Cho J.K."/>
            <person name="Quackenbush J."/>
            <person name="Sedegah M."/>
            <person name="Shoaibi A."/>
            <person name="Cummings L.M."/>
            <person name="Florens L."/>
            <person name="Yates J.R."/>
            <person name="Raine J.D."/>
            <person name="Sinden R.E."/>
            <person name="Harris M.A."/>
            <person name="Cunningham D.A."/>
            <person name="Preiser P.R."/>
            <person name="Bergman L.W."/>
            <person name="Vaidya A.B."/>
            <person name="van Lin L.H."/>
            <person name="Janse C.J."/>
            <person name="Waters A.P."/>
            <person name="Smith H.O."/>
            <person name="White O.R."/>
            <person name="Salzberg S.L."/>
            <person name="Venter J.C."/>
            <person name="Fraser C.M."/>
            <person name="Hoffman S.L."/>
            <person name="Gardner M.J."/>
            <person name="Carucci D.J."/>
        </authorList>
    </citation>
    <scope>NUCLEOTIDE SEQUENCE [LARGE SCALE GENOMIC DNA]</scope>
    <source>
        <strain evidence="1 2">17XNL</strain>
    </source>
</reference>
<organism evidence="1 2">
    <name type="scientific">Plasmodium yoelii yoelii</name>
    <dbReference type="NCBI Taxonomy" id="73239"/>
    <lineage>
        <taxon>Eukaryota</taxon>
        <taxon>Sar</taxon>
        <taxon>Alveolata</taxon>
        <taxon>Apicomplexa</taxon>
        <taxon>Aconoidasida</taxon>
        <taxon>Haemosporida</taxon>
        <taxon>Plasmodiidae</taxon>
        <taxon>Plasmodium</taxon>
        <taxon>Plasmodium (Vinckeia)</taxon>
    </lineage>
</organism>
<dbReference type="AlphaFoldDB" id="Q7RH64"/>
<dbReference type="InParanoid" id="Q7RH64"/>
<proteinExistence type="predicted"/>
<protein>
    <submittedName>
        <fullName evidence="1">Uncharacterized protein</fullName>
    </submittedName>
</protein>
<name>Q7RH64_PLAYO</name>
<sequence length="27" mass="3032">MSAGGTVIFALFYDNVNIFFKFVCNNV</sequence>
<evidence type="ECO:0000313" key="2">
    <source>
        <dbReference type="Proteomes" id="UP000008553"/>
    </source>
</evidence>
<accession>Q7RH64</accession>
<dbReference type="EMBL" id="AABL01001234">
    <property type="protein sequence ID" value="EAA15944.1"/>
    <property type="molecule type" value="Genomic_DNA"/>
</dbReference>
<gene>
    <name evidence="1" type="ORF">PY04126</name>
</gene>